<name>A0AAD7AMN4_9AGAR</name>
<sequence>SGPSDGQLNVKFKFGGDLPAEEKEQPKPKPSKKPLTLSDITPPPSHIRSQSLSSLMEEDDSVMKSILAHAADLPRARTNSDSSARHMALGNSRAMHSRTRSRPQSGISFTAFDSFEEMRRGFEFHNNRPAFYPPPVASNKRVPHAAHDSIFRIASVSSYGHVTNSGVNDPFEYGLPMPSLRERPSSEDLSVSMSLNIEDTFSFIPQEPPQRMRVASDALSFYFKAPAQPTARGHRRRESNISVSSQGPPISFYNYNRSYGNHRLSENDTSTSGSSLAHQYAVFGANGGRAAWAKHRQDTSMDSVMSDCSVARLGRPGVGDKMFDTAVDHGQPLRAISVSPPESRSEMRDRSSYDYDSIIDEEHRDSMEDSVFENTGHRSSMSSDSVFGYDDHNVPNGHLLPPNQFRPLSVLSFHNDRSPMKEDDTMISMLGGGGHVRRRSIGAGFEASSCVR</sequence>
<keyword evidence="3" id="KW-1185">Reference proteome</keyword>
<evidence type="ECO:0000313" key="2">
    <source>
        <dbReference type="EMBL" id="KAJ7363731.1"/>
    </source>
</evidence>
<dbReference type="AlphaFoldDB" id="A0AAD7AMN4"/>
<accession>A0AAD7AMN4</accession>
<evidence type="ECO:0000256" key="1">
    <source>
        <dbReference type="SAM" id="MobiDB-lite"/>
    </source>
</evidence>
<feature type="non-terminal residue" evidence="2">
    <location>
        <position position="452"/>
    </location>
</feature>
<feature type="non-terminal residue" evidence="2">
    <location>
        <position position="1"/>
    </location>
</feature>
<dbReference type="Proteomes" id="UP001218218">
    <property type="component" value="Unassembled WGS sequence"/>
</dbReference>
<evidence type="ECO:0000313" key="3">
    <source>
        <dbReference type="Proteomes" id="UP001218218"/>
    </source>
</evidence>
<proteinExistence type="predicted"/>
<reference evidence="2" key="1">
    <citation type="submission" date="2023-03" db="EMBL/GenBank/DDBJ databases">
        <title>Massive genome expansion in bonnet fungi (Mycena s.s.) driven by repeated elements and novel gene families across ecological guilds.</title>
        <authorList>
            <consortium name="Lawrence Berkeley National Laboratory"/>
            <person name="Harder C.B."/>
            <person name="Miyauchi S."/>
            <person name="Viragh M."/>
            <person name="Kuo A."/>
            <person name="Thoen E."/>
            <person name="Andreopoulos B."/>
            <person name="Lu D."/>
            <person name="Skrede I."/>
            <person name="Drula E."/>
            <person name="Henrissat B."/>
            <person name="Morin E."/>
            <person name="Kohler A."/>
            <person name="Barry K."/>
            <person name="LaButti K."/>
            <person name="Morin E."/>
            <person name="Salamov A."/>
            <person name="Lipzen A."/>
            <person name="Mereny Z."/>
            <person name="Hegedus B."/>
            <person name="Baldrian P."/>
            <person name="Stursova M."/>
            <person name="Weitz H."/>
            <person name="Taylor A."/>
            <person name="Grigoriev I.V."/>
            <person name="Nagy L.G."/>
            <person name="Martin F."/>
            <person name="Kauserud H."/>
        </authorList>
    </citation>
    <scope>NUCLEOTIDE SEQUENCE</scope>
    <source>
        <strain evidence="2">CBHHK002</strain>
    </source>
</reference>
<gene>
    <name evidence="2" type="ORF">DFH08DRAFT_1015114</name>
</gene>
<dbReference type="EMBL" id="JARIHO010000003">
    <property type="protein sequence ID" value="KAJ7363731.1"/>
    <property type="molecule type" value="Genomic_DNA"/>
</dbReference>
<comment type="caution">
    <text evidence="2">The sequence shown here is derived from an EMBL/GenBank/DDBJ whole genome shotgun (WGS) entry which is preliminary data.</text>
</comment>
<organism evidence="2 3">
    <name type="scientific">Mycena albidolilacea</name>
    <dbReference type="NCBI Taxonomy" id="1033008"/>
    <lineage>
        <taxon>Eukaryota</taxon>
        <taxon>Fungi</taxon>
        <taxon>Dikarya</taxon>
        <taxon>Basidiomycota</taxon>
        <taxon>Agaricomycotina</taxon>
        <taxon>Agaricomycetes</taxon>
        <taxon>Agaricomycetidae</taxon>
        <taxon>Agaricales</taxon>
        <taxon>Marasmiineae</taxon>
        <taxon>Mycenaceae</taxon>
        <taxon>Mycena</taxon>
    </lineage>
</organism>
<feature type="region of interest" description="Disordered" evidence="1">
    <location>
        <begin position="1"/>
        <end position="58"/>
    </location>
</feature>
<protein>
    <submittedName>
        <fullName evidence="2">Uncharacterized protein</fullName>
    </submittedName>
</protein>